<proteinExistence type="predicted"/>
<sequence length="116" mass="12496">MIEDGQRCDSWQLIFPMTMTNVKSAKPGSAAVPSCVAEDTLAWPMTWDMSAWPGAAMALALGPGTLDSKVQAGKRRWRSDSWEKEPYADGRMIVGIVKEEGGTGTGGETGCWKQDG</sequence>
<evidence type="ECO:0000313" key="1">
    <source>
        <dbReference type="EMBL" id="TRZ24710.1"/>
    </source>
</evidence>
<dbReference type="AlphaFoldDB" id="A0A8K1LS24"/>
<dbReference type="Proteomes" id="UP000796761">
    <property type="component" value="Unassembled WGS sequence"/>
</dbReference>
<keyword evidence="2" id="KW-1185">Reference proteome</keyword>
<name>A0A8K1LS24_9PASS</name>
<gene>
    <name evidence="1" type="ORF">HGM15179_002412</name>
</gene>
<organism evidence="1 2">
    <name type="scientific">Zosterops borbonicus</name>
    <dbReference type="NCBI Taxonomy" id="364589"/>
    <lineage>
        <taxon>Eukaryota</taxon>
        <taxon>Metazoa</taxon>
        <taxon>Chordata</taxon>
        <taxon>Craniata</taxon>
        <taxon>Vertebrata</taxon>
        <taxon>Euteleostomi</taxon>
        <taxon>Archelosauria</taxon>
        <taxon>Archosauria</taxon>
        <taxon>Dinosauria</taxon>
        <taxon>Saurischia</taxon>
        <taxon>Theropoda</taxon>
        <taxon>Coelurosauria</taxon>
        <taxon>Aves</taxon>
        <taxon>Neognathae</taxon>
        <taxon>Neoaves</taxon>
        <taxon>Telluraves</taxon>
        <taxon>Australaves</taxon>
        <taxon>Passeriformes</taxon>
        <taxon>Sylvioidea</taxon>
        <taxon>Zosteropidae</taxon>
        <taxon>Zosterops</taxon>
    </lineage>
</organism>
<comment type="caution">
    <text evidence="1">The sequence shown here is derived from an EMBL/GenBank/DDBJ whole genome shotgun (WGS) entry which is preliminary data.</text>
</comment>
<protein>
    <submittedName>
        <fullName evidence="1">Uncharacterized protein</fullName>
    </submittedName>
</protein>
<accession>A0A8K1LS24</accession>
<reference evidence="1" key="1">
    <citation type="submission" date="2019-04" db="EMBL/GenBank/DDBJ databases">
        <title>Genome assembly of Zosterops borbonicus 15179.</title>
        <authorList>
            <person name="Leroy T."/>
            <person name="Anselmetti Y."/>
            <person name="Tilak M.-K."/>
            <person name="Nabholz B."/>
        </authorList>
    </citation>
    <scope>NUCLEOTIDE SEQUENCE</scope>
    <source>
        <strain evidence="1">HGM_15179</strain>
        <tissue evidence="1">Muscle</tissue>
    </source>
</reference>
<evidence type="ECO:0000313" key="2">
    <source>
        <dbReference type="Proteomes" id="UP000796761"/>
    </source>
</evidence>
<dbReference type="EMBL" id="SWJQ01000042">
    <property type="protein sequence ID" value="TRZ24710.1"/>
    <property type="molecule type" value="Genomic_DNA"/>
</dbReference>